<feature type="transmembrane region" description="Helical" evidence="10">
    <location>
        <begin position="366"/>
        <end position="391"/>
    </location>
</feature>
<evidence type="ECO:0000313" key="13">
    <source>
        <dbReference type="Proteomes" id="UP001210339"/>
    </source>
</evidence>
<dbReference type="RefSeq" id="WP_271192078.1">
    <property type="nucleotide sequence ID" value="NZ_CP115667.1"/>
</dbReference>
<feature type="transmembrane region" description="Helical" evidence="10">
    <location>
        <begin position="72"/>
        <end position="94"/>
    </location>
</feature>
<evidence type="ECO:0000256" key="2">
    <source>
        <dbReference type="ARBA" id="ARBA00006433"/>
    </source>
</evidence>
<keyword evidence="6 10" id="KW-0812">Transmembrane</keyword>
<gene>
    <name evidence="12" type="ORF">O6R05_03125</name>
</gene>
<feature type="transmembrane region" description="Helical" evidence="10">
    <location>
        <begin position="294"/>
        <end position="312"/>
    </location>
</feature>
<feature type="transmembrane region" description="Helical" evidence="10">
    <location>
        <begin position="332"/>
        <end position="354"/>
    </location>
</feature>
<evidence type="ECO:0000256" key="9">
    <source>
        <dbReference type="ARBA" id="ARBA00023136"/>
    </source>
</evidence>
<keyword evidence="7" id="KW-0059">Arsenical resistance</keyword>
<sequence>MKEVLLIFIVSSLLLIGLILLKPTVKVGQYTIALYVIAPILGALTMLCSGHISLNEVLAGLTAQSSINPVQILALFLSMTFMSIVLEEVGFFVYLANKVIALANSSQRLLFLSLYITVAILTIFTSNDIIILTFTPFIVYFARNAKINPLPYLIASFVTANTWSMFLVIGNPTNIYLATSAGINFFQYMTTMIVPTVASGIISFVFLFFIFRKSLDENMTITQVDTTLKDKPAVILCLSHLGVCILLMAASSLLHLQMWKISVGFFISLVLSITVLSAIRRKKPTYLVRAGKRMPLEIIPFIVSMFIMVLALTKTDLLTEASVYMANHNPVLSFGISSFIMSNVINNIPMSVVYSQLLSPLATSSAFFPATFASIIGSNVGALLTPVGALAGIMWTNMLKELDCHFSFVSFIKYAGSVGLVSMVTALITLNIVI</sequence>
<keyword evidence="9 10" id="KW-0472">Membrane</keyword>
<comment type="similarity">
    <text evidence="3">Belongs to the CitM (TC 2.A.11) transporter family.</text>
</comment>
<dbReference type="Proteomes" id="UP001210339">
    <property type="component" value="Chromosome"/>
</dbReference>
<evidence type="ECO:0000313" key="12">
    <source>
        <dbReference type="EMBL" id="WBW50553.1"/>
    </source>
</evidence>
<dbReference type="PANTHER" id="PTHR43302:SF5">
    <property type="entry name" value="TRANSPORTER ARSB-RELATED"/>
    <property type="match status" value="1"/>
</dbReference>
<feature type="transmembrane region" description="Helical" evidence="10">
    <location>
        <begin position="411"/>
        <end position="433"/>
    </location>
</feature>
<evidence type="ECO:0000256" key="8">
    <source>
        <dbReference type="ARBA" id="ARBA00022989"/>
    </source>
</evidence>
<keyword evidence="4" id="KW-0813">Transport</keyword>
<evidence type="ECO:0000259" key="11">
    <source>
        <dbReference type="Pfam" id="PF03600"/>
    </source>
</evidence>
<dbReference type="Pfam" id="PF03600">
    <property type="entry name" value="CitMHS"/>
    <property type="match status" value="1"/>
</dbReference>
<name>A0ABY7QUU5_9FIRM</name>
<feature type="transmembrane region" description="Helical" evidence="10">
    <location>
        <begin position="232"/>
        <end position="255"/>
    </location>
</feature>
<comment type="subcellular location">
    <subcellularLocation>
        <location evidence="1">Cell membrane</location>
        <topology evidence="1">Multi-pass membrane protein</topology>
    </subcellularLocation>
</comment>
<feature type="transmembrane region" description="Helical" evidence="10">
    <location>
        <begin position="189"/>
        <end position="211"/>
    </location>
</feature>
<organism evidence="12 13">
    <name type="scientific">Peptoniphilus equinus</name>
    <dbReference type="NCBI Taxonomy" id="3016343"/>
    <lineage>
        <taxon>Bacteria</taxon>
        <taxon>Bacillati</taxon>
        <taxon>Bacillota</taxon>
        <taxon>Tissierellia</taxon>
        <taxon>Tissierellales</taxon>
        <taxon>Peptoniphilaceae</taxon>
        <taxon>Peptoniphilus</taxon>
    </lineage>
</organism>
<accession>A0ABY7QUU5</accession>
<evidence type="ECO:0000256" key="7">
    <source>
        <dbReference type="ARBA" id="ARBA00022849"/>
    </source>
</evidence>
<evidence type="ECO:0000256" key="4">
    <source>
        <dbReference type="ARBA" id="ARBA00022448"/>
    </source>
</evidence>
<dbReference type="PANTHER" id="PTHR43302">
    <property type="entry name" value="TRANSPORTER ARSB-RELATED"/>
    <property type="match status" value="1"/>
</dbReference>
<evidence type="ECO:0000256" key="3">
    <source>
        <dbReference type="ARBA" id="ARBA00009843"/>
    </source>
</evidence>
<feature type="transmembrane region" description="Helical" evidence="10">
    <location>
        <begin position="114"/>
        <end position="142"/>
    </location>
</feature>
<proteinExistence type="inferred from homology"/>
<evidence type="ECO:0000256" key="10">
    <source>
        <dbReference type="SAM" id="Phobius"/>
    </source>
</evidence>
<evidence type="ECO:0000256" key="1">
    <source>
        <dbReference type="ARBA" id="ARBA00004651"/>
    </source>
</evidence>
<dbReference type="PRINTS" id="PR00758">
    <property type="entry name" value="ARSENICPUMP"/>
</dbReference>
<keyword evidence="5" id="KW-1003">Cell membrane</keyword>
<keyword evidence="8 10" id="KW-1133">Transmembrane helix</keyword>
<feature type="transmembrane region" description="Helical" evidence="10">
    <location>
        <begin position="261"/>
        <end position="279"/>
    </location>
</feature>
<feature type="transmembrane region" description="Helical" evidence="10">
    <location>
        <begin position="31"/>
        <end position="52"/>
    </location>
</feature>
<keyword evidence="13" id="KW-1185">Reference proteome</keyword>
<protein>
    <submittedName>
        <fullName evidence="12">ArsB/NhaD family transporter</fullName>
    </submittedName>
</protein>
<evidence type="ECO:0000256" key="6">
    <source>
        <dbReference type="ARBA" id="ARBA00022692"/>
    </source>
</evidence>
<evidence type="ECO:0000256" key="5">
    <source>
        <dbReference type="ARBA" id="ARBA00022475"/>
    </source>
</evidence>
<feature type="domain" description="Citrate transporter-like" evidence="11">
    <location>
        <begin position="37"/>
        <end position="377"/>
    </location>
</feature>
<dbReference type="EMBL" id="CP115667">
    <property type="protein sequence ID" value="WBW50553.1"/>
    <property type="molecule type" value="Genomic_DNA"/>
</dbReference>
<dbReference type="InterPro" id="IPR004680">
    <property type="entry name" value="Cit_transptr-like_dom"/>
</dbReference>
<reference evidence="12 13" key="1">
    <citation type="submission" date="2023-01" db="EMBL/GenBank/DDBJ databases">
        <authorList>
            <person name="Lee S.H."/>
            <person name="Jung H.S."/>
            <person name="Yun J.U."/>
        </authorList>
    </citation>
    <scope>NUCLEOTIDE SEQUENCE [LARGE SCALE GENOMIC DNA]</scope>
    <source>
        <strain evidence="12 13">CBA3646</strain>
    </source>
</reference>
<comment type="similarity">
    <text evidence="2">Belongs to the ArsB family.</text>
</comment>
<dbReference type="InterPro" id="IPR000802">
    <property type="entry name" value="Arsenical_pump_ArsB"/>
</dbReference>